<dbReference type="Gene3D" id="3.30.1330.40">
    <property type="entry name" value="RutC-like"/>
    <property type="match status" value="1"/>
</dbReference>
<dbReference type="SUPFAM" id="SSF55298">
    <property type="entry name" value="YjgF-like"/>
    <property type="match status" value="1"/>
</dbReference>
<dbReference type="EMBL" id="JAZAVJ010000117">
    <property type="protein sequence ID" value="KAK7413855.1"/>
    <property type="molecule type" value="Genomic_DNA"/>
</dbReference>
<evidence type="ECO:0000313" key="3">
    <source>
        <dbReference type="Proteomes" id="UP001498476"/>
    </source>
</evidence>
<dbReference type="InterPro" id="IPR035959">
    <property type="entry name" value="RutC-like_sf"/>
</dbReference>
<name>A0ABR1GYG4_9HYPO</name>
<dbReference type="CDD" id="cd00448">
    <property type="entry name" value="YjgF_YER057c_UK114_family"/>
    <property type="match status" value="1"/>
</dbReference>
<sequence>MLEFQPFFVHKALAYVANIKAILEASGSDMEYVLKVGIFITDISVFKEVNAIFEKSFPNKPARSTVGVASLPLGVDIEMDCVAVTK</sequence>
<dbReference type="PROSITE" id="PS01094">
    <property type="entry name" value="UPF0076"/>
    <property type="match status" value="1"/>
</dbReference>
<proteinExistence type="inferred from homology"/>
<dbReference type="PANTHER" id="PTHR11803:SF58">
    <property type="entry name" value="PROTEIN HMF1-RELATED"/>
    <property type="match status" value="1"/>
</dbReference>
<dbReference type="Pfam" id="PF01042">
    <property type="entry name" value="Ribonuc_L-PSP"/>
    <property type="match status" value="1"/>
</dbReference>
<accession>A0ABR1GYG4</accession>
<comment type="caution">
    <text evidence="2">The sequence shown here is derived from an EMBL/GenBank/DDBJ whole genome shotgun (WGS) entry which is preliminary data.</text>
</comment>
<dbReference type="Proteomes" id="UP001498476">
    <property type="component" value="Unassembled WGS sequence"/>
</dbReference>
<keyword evidence="3" id="KW-1185">Reference proteome</keyword>
<organism evidence="2 3">
    <name type="scientific">Neonectria punicea</name>
    <dbReference type="NCBI Taxonomy" id="979145"/>
    <lineage>
        <taxon>Eukaryota</taxon>
        <taxon>Fungi</taxon>
        <taxon>Dikarya</taxon>
        <taxon>Ascomycota</taxon>
        <taxon>Pezizomycotina</taxon>
        <taxon>Sordariomycetes</taxon>
        <taxon>Hypocreomycetidae</taxon>
        <taxon>Hypocreales</taxon>
        <taxon>Nectriaceae</taxon>
        <taxon>Neonectria</taxon>
    </lineage>
</organism>
<dbReference type="InterPro" id="IPR019897">
    <property type="entry name" value="RidA_CS"/>
</dbReference>
<comment type="similarity">
    <text evidence="1">Belongs to the RutC family.</text>
</comment>
<dbReference type="PANTHER" id="PTHR11803">
    <property type="entry name" value="2-IMINOBUTANOATE/2-IMINOPROPANOATE DEAMINASE RIDA"/>
    <property type="match status" value="1"/>
</dbReference>
<evidence type="ECO:0000256" key="1">
    <source>
        <dbReference type="ARBA" id="ARBA00010552"/>
    </source>
</evidence>
<evidence type="ECO:0000313" key="2">
    <source>
        <dbReference type="EMBL" id="KAK7413855.1"/>
    </source>
</evidence>
<gene>
    <name evidence="2" type="ORF">QQX98_007272</name>
</gene>
<dbReference type="InterPro" id="IPR006175">
    <property type="entry name" value="YjgF/YER057c/UK114"/>
</dbReference>
<protein>
    <submittedName>
        <fullName evidence="2">Uncharacterized protein</fullName>
    </submittedName>
</protein>
<reference evidence="2 3" key="1">
    <citation type="journal article" date="2025" name="Microbiol. Resour. Announc.">
        <title>Draft genome sequences for Neonectria magnoliae and Neonectria punicea, canker pathogens of Liriodendron tulipifera and Acer saccharum in West Virginia.</title>
        <authorList>
            <person name="Petronek H.M."/>
            <person name="Kasson M.T."/>
            <person name="Metheny A.M."/>
            <person name="Stauder C.M."/>
            <person name="Lovett B."/>
            <person name="Lynch S.C."/>
            <person name="Garnas J.R."/>
            <person name="Kasson L.R."/>
            <person name="Stajich J.E."/>
        </authorList>
    </citation>
    <scope>NUCLEOTIDE SEQUENCE [LARGE SCALE GENOMIC DNA]</scope>
    <source>
        <strain evidence="2 3">NRRL 64653</strain>
    </source>
</reference>